<dbReference type="Gene3D" id="3.30.70.1060">
    <property type="entry name" value="Dimeric alpha+beta barrel"/>
    <property type="match status" value="1"/>
</dbReference>
<gene>
    <name evidence="3" type="ordered locus">CNE_BB2p00160</name>
</gene>
<dbReference type="EMBL" id="CP002880">
    <property type="protein sequence ID" value="AEI82835.1"/>
    <property type="molecule type" value="Genomic_DNA"/>
</dbReference>
<name>F8GY94_CUPNN</name>
<dbReference type="InterPro" id="IPR051807">
    <property type="entry name" value="Sec-metab_biosynth-assoc"/>
</dbReference>
<reference evidence="3 4" key="1">
    <citation type="journal article" date="2011" name="J. Bacteriol.">
        <title>Complete genome sequence of the type strain Cupriavidus necator N-1.</title>
        <authorList>
            <person name="Poehlein A."/>
            <person name="Kusian B."/>
            <person name="Friedrich B."/>
            <person name="Daniel R."/>
            <person name="Bowien B."/>
        </authorList>
    </citation>
    <scope>NUCLEOTIDE SEQUENCE [LARGE SCALE GENOMIC DNA]</scope>
    <source>
        <strain evidence="4">ATCC 43291 / DSM 13513 / CCUG 52238 / LMG 8453 / N-1</strain>
        <plasmid evidence="3 4">pBB2</plasmid>
    </source>
</reference>
<dbReference type="AlphaFoldDB" id="F8GY94"/>
<dbReference type="KEGG" id="cnc:CNE_BB2p00160"/>
<dbReference type="PANTHER" id="PTHR33606">
    <property type="entry name" value="PROTEIN YCII"/>
    <property type="match status" value="1"/>
</dbReference>
<dbReference type="Pfam" id="PF03795">
    <property type="entry name" value="YCII"/>
    <property type="match status" value="1"/>
</dbReference>
<keyword evidence="3" id="KW-0614">Plasmid</keyword>
<dbReference type="PANTHER" id="PTHR33606:SF3">
    <property type="entry name" value="PROTEIN YCII"/>
    <property type="match status" value="1"/>
</dbReference>
<dbReference type="InterPro" id="IPR005545">
    <property type="entry name" value="YCII"/>
</dbReference>
<organism evidence="3 4">
    <name type="scientific">Cupriavidus necator (strain ATCC 43291 / DSM 13513 / CCUG 52238 / LMG 8453 / N-1)</name>
    <name type="common">Ralstonia eutropha</name>
    <dbReference type="NCBI Taxonomy" id="1042878"/>
    <lineage>
        <taxon>Bacteria</taxon>
        <taxon>Pseudomonadati</taxon>
        <taxon>Pseudomonadota</taxon>
        <taxon>Betaproteobacteria</taxon>
        <taxon>Burkholderiales</taxon>
        <taxon>Burkholderiaceae</taxon>
        <taxon>Cupriavidus</taxon>
    </lineage>
</organism>
<evidence type="ECO:0000256" key="1">
    <source>
        <dbReference type="ARBA" id="ARBA00007689"/>
    </source>
</evidence>
<sequence>MSTPMYFMVIGTDKPDSLALRVATRARHRDWLRGGHERVTVVASGASLAGESTVMNGSLLIVAAASHEDVVAFSHADPYFSAGLFASVDIRRWDWTFGNPNGPTPSLNPV</sequence>
<accession>F8GY94</accession>
<dbReference type="SUPFAM" id="SSF54909">
    <property type="entry name" value="Dimeric alpha+beta barrel"/>
    <property type="match status" value="1"/>
</dbReference>
<dbReference type="HOGENOM" id="CLU_110355_3_1_4"/>
<dbReference type="RefSeq" id="WP_013954118.1">
    <property type="nucleotide sequence ID" value="NC_015724.1"/>
</dbReference>
<evidence type="ECO:0000313" key="3">
    <source>
        <dbReference type="EMBL" id="AEI82835.1"/>
    </source>
</evidence>
<feature type="domain" description="YCII-related" evidence="2">
    <location>
        <begin position="5"/>
        <end position="93"/>
    </location>
</feature>
<protein>
    <recommendedName>
        <fullName evidence="2">YCII-related domain-containing protein</fullName>
    </recommendedName>
</protein>
<dbReference type="GeneID" id="34307729"/>
<dbReference type="InterPro" id="IPR011008">
    <property type="entry name" value="Dimeric_a/b-barrel"/>
</dbReference>
<dbReference type="Proteomes" id="UP000006798">
    <property type="component" value="Plasmid pBB2"/>
</dbReference>
<comment type="similarity">
    <text evidence="1">Belongs to the YciI family.</text>
</comment>
<evidence type="ECO:0000259" key="2">
    <source>
        <dbReference type="Pfam" id="PF03795"/>
    </source>
</evidence>
<proteinExistence type="inferred from homology"/>
<evidence type="ECO:0000313" key="4">
    <source>
        <dbReference type="Proteomes" id="UP000006798"/>
    </source>
</evidence>
<geneLocation type="plasmid" evidence="3 4">
    <name>pBB2</name>
</geneLocation>